<name>A0A815M311_9BILA</name>
<organism evidence="1 3">
    <name type="scientific">Didymodactylos carnosus</name>
    <dbReference type="NCBI Taxonomy" id="1234261"/>
    <lineage>
        <taxon>Eukaryota</taxon>
        <taxon>Metazoa</taxon>
        <taxon>Spiralia</taxon>
        <taxon>Gnathifera</taxon>
        <taxon>Rotifera</taxon>
        <taxon>Eurotatoria</taxon>
        <taxon>Bdelloidea</taxon>
        <taxon>Philodinida</taxon>
        <taxon>Philodinidae</taxon>
        <taxon>Didymodactylos</taxon>
    </lineage>
</organism>
<dbReference type="EMBL" id="CAJOBC010083467">
    <property type="protein sequence ID" value="CAF4301914.1"/>
    <property type="molecule type" value="Genomic_DNA"/>
</dbReference>
<evidence type="ECO:0000313" key="2">
    <source>
        <dbReference type="EMBL" id="CAF4301914.1"/>
    </source>
</evidence>
<proteinExistence type="predicted"/>
<keyword evidence="3" id="KW-1185">Reference proteome</keyword>
<dbReference type="OrthoDB" id="10063971at2759"/>
<dbReference type="AlphaFoldDB" id="A0A815M311"/>
<gene>
    <name evidence="1" type="ORF">GPM918_LOCUS33606</name>
    <name evidence="2" type="ORF">SRO942_LOCUS34293</name>
</gene>
<dbReference type="Proteomes" id="UP000681722">
    <property type="component" value="Unassembled WGS sequence"/>
</dbReference>
<protein>
    <submittedName>
        <fullName evidence="1">Uncharacterized protein</fullName>
    </submittedName>
</protein>
<evidence type="ECO:0000313" key="1">
    <source>
        <dbReference type="EMBL" id="CAF1416017.1"/>
    </source>
</evidence>
<dbReference type="EMBL" id="CAJNOQ010018039">
    <property type="protein sequence ID" value="CAF1416017.1"/>
    <property type="molecule type" value="Genomic_DNA"/>
</dbReference>
<accession>A0A815M311</accession>
<comment type="caution">
    <text evidence="1">The sequence shown here is derived from an EMBL/GenBank/DDBJ whole genome shotgun (WGS) entry which is preliminary data.</text>
</comment>
<reference evidence="1" key="1">
    <citation type="submission" date="2021-02" db="EMBL/GenBank/DDBJ databases">
        <authorList>
            <person name="Nowell W R."/>
        </authorList>
    </citation>
    <scope>NUCLEOTIDE SEQUENCE</scope>
</reference>
<sequence>MNTVIFLIRKYVEFKHEISIDAEGDPFQYSHDLEMRLHELSSLSKFIRVFQCMDGTEKVEHWLPEFVDYHRTLSGKTEECRVSSNNRELRDRLIIAQALGCLDRFCVAVFAGNGFGAWYRQCQVEVTKESREVYKAVLNYIYKGDYANADIALSDIDDRSLSEKDLKQIKHELKSSLNKLMKDTKSIVNWLDGKIEREEDNRNQVTIMKENIDKVQIVLNKEGLLELLDDKTQNDLRSFDNGINEQLSKISSKGLRSIKDFMNADSFSEAEQGMENLSCVQRELAGYYTSNFVADESEVRKKSDSIVSDISKRYDSEDINSDAANPPKDLLAKLKQVAAHGGARFNQAFTSTLGKIRQNFSQAIESVRGAPLDKRSAKIRSLNSALCFLPEDLQAPFKLQNDELSKLLADEENTQKRNLNIALI</sequence>
<dbReference type="Proteomes" id="UP000663829">
    <property type="component" value="Unassembled WGS sequence"/>
</dbReference>
<evidence type="ECO:0000313" key="3">
    <source>
        <dbReference type="Proteomes" id="UP000663829"/>
    </source>
</evidence>